<evidence type="ECO:0000256" key="1">
    <source>
        <dbReference type="ARBA" id="ARBA00023015"/>
    </source>
</evidence>
<dbReference type="AlphaFoldDB" id="A0A417Y6S3"/>
<dbReference type="GO" id="GO:0043565">
    <property type="term" value="F:sequence-specific DNA binding"/>
    <property type="evidence" value="ECO:0007669"/>
    <property type="project" value="InterPro"/>
</dbReference>
<comment type="caution">
    <text evidence="5">The sequence shown here is derived from an EMBL/GenBank/DDBJ whole genome shotgun (WGS) entry which is preliminary data.</text>
</comment>
<name>A0A417Y6S3_9ACTN</name>
<reference evidence="5 6" key="1">
    <citation type="submission" date="2018-09" db="EMBL/GenBank/DDBJ databases">
        <title>Genome sequencing of Nocardioides immobilis CCTCC AB 2017083 for comparison to Nocardioides silvaticus.</title>
        <authorList>
            <person name="Li C."/>
            <person name="Wang G."/>
        </authorList>
    </citation>
    <scope>NUCLEOTIDE SEQUENCE [LARGE SCALE GENOMIC DNA]</scope>
    <source>
        <strain evidence="5 6">CCTCC AB 2017083</strain>
    </source>
</reference>
<keyword evidence="1" id="KW-0805">Transcription regulation</keyword>
<evidence type="ECO:0000259" key="4">
    <source>
        <dbReference type="PROSITE" id="PS50956"/>
    </source>
</evidence>
<protein>
    <submittedName>
        <fullName evidence="5">Lrp/AsnC family transcriptional regulator</fullName>
    </submittedName>
</protein>
<evidence type="ECO:0000256" key="2">
    <source>
        <dbReference type="ARBA" id="ARBA00023125"/>
    </source>
</evidence>
<dbReference type="Proteomes" id="UP000283644">
    <property type="component" value="Unassembled WGS sequence"/>
</dbReference>
<dbReference type="EMBL" id="QXGH01000010">
    <property type="protein sequence ID" value="RHW28390.1"/>
    <property type="molecule type" value="Genomic_DNA"/>
</dbReference>
<dbReference type="SMART" id="SM00344">
    <property type="entry name" value="HTH_ASNC"/>
    <property type="match status" value="1"/>
</dbReference>
<dbReference type="SUPFAM" id="SSF54909">
    <property type="entry name" value="Dimeric alpha+beta barrel"/>
    <property type="match status" value="1"/>
</dbReference>
<dbReference type="PANTHER" id="PTHR30154">
    <property type="entry name" value="LEUCINE-RESPONSIVE REGULATORY PROTEIN"/>
    <property type="match status" value="1"/>
</dbReference>
<dbReference type="InterPro" id="IPR019888">
    <property type="entry name" value="Tscrpt_reg_AsnC-like"/>
</dbReference>
<dbReference type="InterPro" id="IPR019887">
    <property type="entry name" value="Tscrpt_reg_AsnC/Lrp_C"/>
</dbReference>
<dbReference type="GO" id="GO:0043200">
    <property type="term" value="P:response to amino acid"/>
    <property type="evidence" value="ECO:0007669"/>
    <property type="project" value="TreeGrafter"/>
</dbReference>
<keyword evidence="2" id="KW-0238">DNA-binding</keyword>
<dbReference type="InterPro" id="IPR036390">
    <property type="entry name" value="WH_DNA-bd_sf"/>
</dbReference>
<feature type="domain" description="HTH asnC-type" evidence="4">
    <location>
        <begin position="7"/>
        <end position="68"/>
    </location>
</feature>
<dbReference type="InterPro" id="IPR036388">
    <property type="entry name" value="WH-like_DNA-bd_sf"/>
</dbReference>
<keyword evidence="3" id="KW-0804">Transcription</keyword>
<dbReference type="Pfam" id="PF01037">
    <property type="entry name" value="AsnC_trans_reg"/>
    <property type="match status" value="1"/>
</dbReference>
<dbReference type="InterPro" id="IPR000485">
    <property type="entry name" value="AsnC-type_HTH_dom"/>
</dbReference>
<evidence type="ECO:0000313" key="5">
    <source>
        <dbReference type="EMBL" id="RHW28390.1"/>
    </source>
</evidence>
<dbReference type="RefSeq" id="WP_118923369.1">
    <property type="nucleotide sequence ID" value="NZ_QXGH01000010.1"/>
</dbReference>
<dbReference type="SUPFAM" id="SSF46785">
    <property type="entry name" value="Winged helix' DNA-binding domain"/>
    <property type="match status" value="1"/>
</dbReference>
<dbReference type="Gene3D" id="3.30.70.920">
    <property type="match status" value="1"/>
</dbReference>
<proteinExistence type="predicted"/>
<dbReference type="PANTHER" id="PTHR30154:SF34">
    <property type="entry name" value="TRANSCRIPTIONAL REGULATOR AZLB"/>
    <property type="match status" value="1"/>
</dbReference>
<evidence type="ECO:0000313" key="6">
    <source>
        <dbReference type="Proteomes" id="UP000283644"/>
    </source>
</evidence>
<dbReference type="GO" id="GO:0005829">
    <property type="term" value="C:cytosol"/>
    <property type="evidence" value="ECO:0007669"/>
    <property type="project" value="TreeGrafter"/>
</dbReference>
<keyword evidence="6" id="KW-1185">Reference proteome</keyword>
<dbReference type="PROSITE" id="PS50956">
    <property type="entry name" value="HTH_ASNC_2"/>
    <property type="match status" value="1"/>
</dbReference>
<dbReference type="OrthoDB" id="9809462at2"/>
<dbReference type="Pfam" id="PF13404">
    <property type="entry name" value="HTH_AsnC-type"/>
    <property type="match status" value="1"/>
</dbReference>
<accession>A0A417Y6S3</accession>
<sequence>MSRTKRVDALDLALLRLLATRPKAGMREYARVLEVARGTVQSRLGRLERLGVITDYAPQVSSSALGYPVTAFVHIHLAQGQLARVTNALQVVDEVVEAHSIAGEGDLLARVVARDTNHLEDIIQRLLDVPGIVRTRTEIALTERIHMRSTCVLSMAEPASDQ</sequence>
<gene>
    <name evidence="5" type="ORF">D0Z08_05340</name>
</gene>
<dbReference type="InterPro" id="IPR011008">
    <property type="entry name" value="Dimeric_a/b-barrel"/>
</dbReference>
<organism evidence="5 6">
    <name type="scientific">Nocardioides immobilis</name>
    <dbReference type="NCBI Taxonomy" id="2049295"/>
    <lineage>
        <taxon>Bacteria</taxon>
        <taxon>Bacillati</taxon>
        <taxon>Actinomycetota</taxon>
        <taxon>Actinomycetes</taxon>
        <taxon>Propionibacteriales</taxon>
        <taxon>Nocardioidaceae</taxon>
        <taxon>Nocardioides</taxon>
    </lineage>
</organism>
<dbReference type="Gene3D" id="1.10.10.10">
    <property type="entry name" value="Winged helix-like DNA-binding domain superfamily/Winged helix DNA-binding domain"/>
    <property type="match status" value="1"/>
</dbReference>
<evidence type="ECO:0000256" key="3">
    <source>
        <dbReference type="ARBA" id="ARBA00023163"/>
    </source>
</evidence>